<dbReference type="InterPro" id="IPR038460">
    <property type="entry name" value="AcetylCoA_hyd_C_sf"/>
</dbReference>
<dbReference type="Gene3D" id="3.30.750.70">
    <property type="entry name" value="4-hydroxybutyrate coenzyme like domains"/>
    <property type="match status" value="1"/>
</dbReference>
<dbReference type="RefSeq" id="WP_105193246.1">
    <property type="nucleotide sequence ID" value="NZ_PTQZ01000269.1"/>
</dbReference>
<protein>
    <submittedName>
        <fullName evidence="2">Acetyl-CoA hydrolase</fullName>
    </submittedName>
</protein>
<dbReference type="SUPFAM" id="SSF100950">
    <property type="entry name" value="NagB/RpiA/CoA transferase-like"/>
    <property type="match status" value="1"/>
</dbReference>
<feature type="domain" description="Acetyl-CoA hydrolase/transferase C-terminal" evidence="1">
    <location>
        <begin position="367"/>
        <end position="531"/>
    </location>
</feature>
<dbReference type="Gene3D" id="3.40.1080.20">
    <property type="entry name" value="Acetyl-CoA hydrolase/transferase C-terminal domain"/>
    <property type="match status" value="1"/>
</dbReference>
<evidence type="ECO:0000313" key="2">
    <source>
        <dbReference type="EMBL" id="PQA32320.1"/>
    </source>
</evidence>
<accession>A0A2P6AQT7</accession>
<feature type="non-terminal residue" evidence="2">
    <location>
        <position position="634"/>
    </location>
</feature>
<reference evidence="3" key="1">
    <citation type="submission" date="2018-02" db="EMBL/GenBank/DDBJ databases">
        <title>Genome sequencing of Solimonas sp. HR-BB.</title>
        <authorList>
            <person name="Lee Y."/>
            <person name="Jeon C.O."/>
        </authorList>
    </citation>
    <scope>NUCLEOTIDE SEQUENCE [LARGE SCALE GENOMIC DNA]</scope>
    <source>
        <strain evidence="3">HR-E</strain>
    </source>
</reference>
<keyword evidence="2" id="KW-0378">Hydrolase</keyword>
<proteinExistence type="predicted"/>
<dbReference type="Pfam" id="PF13336">
    <property type="entry name" value="AcetylCoA_hyd_C"/>
    <property type="match status" value="1"/>
</dbReference>
<dbReference type="PANTHER" id="PTHR21432:SF20">
    <property type="entry name" value="ACETYL-COA HYDROLASE"/>
    <property type="match status" value="1"/>
</dbReference>
<evidence type="ECO:0000259" key="1">
    <source>
        <dbReference type="Pfam" id="PF13336"/>
    </source>
</evidence>
<gene>
    <name evidence="2" type="ORF">C5O18_08920</name>
</gene>
<dbReference type="GO" id="GO:0016787">
    <property type="term" value="F:hydrolase activity"/>
    <property type="evidence" value="ECO:0007669"/>
    <property type="project" value="UniProtKB-KW"/>
</dbReference>
<dbReference type="EMBL" id="PTQZ01000269">
    <property type="protein sequence ID" value="PQA32320.1"/>
    <property type="molecule type" value="Genomic_DNA"/>
</dbReference>
<dbReference type="GO" id="GO:0006083">
    <property type="term" value="P:acetate metabolic process"/>
    <property type="evidence" value="ECO:0007669"/>
    <property type="project" value="InterPro"/>
</dbReference>
<feature type="non-terminal residue" evidence="2">
    <location>
        <position position="1"/>
    </location>
</feature>
<dbReference type="InterPro" id="IPR037171">
    <property type="entry name" value="NagB/RpiA_transferase-like"/>
</dbReference>
<dbReference type="GO" id="GO:0008775">
    <property type="term" value="F:acetate CoA-transferase activity"/>
    <property type="evidence" value="ECO:0007669"/>
    <property type="project" value="InterPro"/>
</dbReference>
<dbReference type="InterPro" id="IPR026888">
    <property type="entry name" value="AcetylCoA_hyd_C"/>
</dbReference>
<comment type="caution">
    <text evidence="2">The sequence shown here is derived from an EMBL/GenBank/DDBJ whole genome shotgun (WGS) entry which is preliminary data.</text>
</comment>
<keyword evidence="3" id="KW-1185">Reference proteome</keyword>
<dbReference type="Proteomes" id="UP000243900">
    <property type="component" value="Unassembled WGS sequence"/>
</dbReference>
<dbReference type="PANTHER" id="PTHR21432">
    <property type="entry name" value="ACETYL-COA HYDROLASE-RELATED"/>
    <property type="match status" value="1"/>
</dbReference>
<dbReference type="InterPro" id="IPR046433">
    <property type="entry name" value="ActCoA_hydro"/>
</dbReference>
<name>A0A2P6AQT7_9GAMM</name>
<sequence>QPKPGLEETFMAPILARLFGDYPELDYVDDLRRQQLPANISVSEFFLKSGDYLKNDTAQQQYMATHYTHAARDMLLQGVNVVAQAVAVRERDGRREYSLSCNPDVTLDLLPLFDALGSRVFRILVVNRELPFMENDAIIDQARADAIVDCPEGTHTLFCAPNTEVGLADHAIGLHASSLVRDGGTLQIGIGSLGDAICHGLILRDRHNADYQALLAALGTQRRQDQLGPFRRGLYGCSEMFVNGFMKLMQAGIIRRAVYPHAGLQELLDSGRLGEAVSLDTLDALLAHGSLRRHVEAADLALLQRLGIVRDTVTLETGAPDGDQLLFAGHRVPARLDHDATRAALAADGLGQRLRGGHIMTGGFFLGPRDFYQALRDLDDDTRARINMTAIGFINQLYGQEALGRAQRRDASFINTCMMVTLLGAAVSDGLDSGRVVSGVGGQYNFVAMSHALPDAQSVLMLRASRRGGDGEVSSNIVWHYGHTTIPRHLRDIVITEYGIADLRGQTDSEVIKRLLAIADSRFQDDLLAQARANGKIDAGWRIPEHQRRNLPETLAERLRPFRARDLLPDFPFGTDLTPDELGIAKVLRRMQTLQHDKVALARALWQGRGREAPAGWLARMGLEHPQGVQQTLM</sequence>
<dbReference type="AlphaFoldDB" id="A0A2P6AQT7"/>
<organism evidence="2 3">
    <name type="scientific">Amnimonas aquatica</name>
    <dbReference type="NCBI Taxonomy" id="2094561"/>
    <lineage>
        <taxon>Bacteria</taxon>
        <taxon>Pseudomonadati</taxon>
        <taxon>Pseudomonadota</taxon>
        <taxon>Gammaproteobacteria</taxon>
        <taxon>Moraxellales</taxon>
        <taxon>Moraxellaceae</taxon>
        <taxon>Amnimonas</taxon>
    </lineage>
</organism>
<evidence type="ECO:0000313" key="3">
    <source>
        <dbReference type="Proteomes" id="UP000243900"/>
    </source>
</evidence>